<keyword evidence="7" id="KW-1133">Transmembrane helix</keyword>
<dbReference type="GeneID" id="106118624"/>
<evidence type="ECO:0000256" key="1">
    <source>
        <dbReference type="ARBA" id="ARBA00022617"/>
    </source>
</evidence>
<dbReference type="Proteomes" id="UP000694872">
    <property type="component" value="Unplaced"/>
</dbReference>
<keyword evidence="9" id="KW-1185">Reference proteome</keyword>
<keyword evidence="3 4" id="KW-0408">Iron</keyword>
<dbReference type="PIRSF" id="PIRSF000343">
    <property type="entry name" value="Haem_Oase"/>
    <property type="match status" value="1"/>
</dbReference>
<organism evidence="8 9">
    <name type="scientific">Papilio xuthus</name>
    <name type="common">Asian swallowtail butterfly</name>
    <dbReference type="NCBI Taxonomy" id="66420"/>
    <lineage>
        <taxon>Eukaryota</taxon>
        <taxon>Metazoa</taxon>
        <taxon>Ecdysozoa</taxon>
        <taxon>Arthropoda</taxon>
        <taxon>Hexapoda</taxon>
        <taxon>Insecta</taxon>
        <taxon>Pterygota</taxon>
        <taxon>Neoptera</taxon>
        <taxon>Endopterygota</taxon>
        <taxon>Lepidoptera</taxon>
        <taxon>Glossata</taxon>
        <taxon>Ditrysia</taxon>
        <taxon>Papilionoidea</taxon>
        <taxon>Papilionidae</taxon>
        <taxon>Papilioninae</taxon>
        <taxon>Papilio</taxon>
    </lineage>
</organism>
<keyword evidence="2 4" id="KW-0479">Metal-binding</keyword>
<evidence type="ECO:0000256" key="6">
    <source>
        <dbReference type="PIRSR" id="PIRSR000343-2"/>
    </source>
</evidence>
<dbReference type="AlphaFoldDB" id="A0A194PXK0"/>
<dbReference type="PANTHER" id="PTHR10720">
    <property type="entry name" value="HEME OXYGENASE"/>
    <property type="match status" value="1"/>
</dbReference>
<dbReference type="GO" id="GO:0046872">
    <property type="term" value="F:metal ion binding"/>
    <property type="evidence" value="ECO:0007669"/>
    <property type="project" value="UniProtKB-UniRule"/>
</dbReference>
<evidence type="ECO:0000256" key="3">
    <source>
        <dbReference type="ARBA" id="ARBA00023004"/>
    </source>
</evidence>
<evidence type="ECO:0000256" key="7">
    <source>
        <dbReference type="SAM" id="Phobius"/>
    </source>
</evidence>
<dbReference type="SUPFAM" id="SSF48613">
    <property type="entry name" value="Heme oxygenase-like"/>
    <property type="match status" value="1"/>
</dbReference>
<dbReference type="CDD" id="cd19165">
    <property type="entry name" value="HemeO"/>
    <property type="match status" value="1"/>
</dbReference>
<proteinExistence type="inferred from homology"/>
<feature type="binding site" evidence="5">
    <location>
        <position position="176"/>
    </location>
    <ligand>
        <name>heme b</name>
        <dbReference type="ChEBI" id="CHEBI:60344"/>
    </ligand>
</feature>
<evidence type="ECO:0000256" key="4">
    <source>
        <dbReference type="PIRNR" id="PIRNR000343"/>
    </source>
</evidence>
<evidence type="ECO:0000313" key="10">
    <source>
        <dbReference type="RefSeq" id="XP_013168751.1"/>
    </source>
</evidence>
<dbReference type="EC" id="1.14.14.18" evidence="4"/>
<name>A0A194PXK0_PAPXU</name>
<dbReference type="KEGG" id="pxu:106118624"/>
<feature type="transmembrane region" description="Helical" evidence="7">
    <location>
        <begin position="222"/>
        <end position="240"/>
    </location>
</feature>
<dbReference type="Gene3D" id="1.20.910.10">
    <property type="entry name" value="Heme oxygenase-like"/>
    <property type="match status" value="1"/>
</dbReference>
<dbReference type="InterPro" id="IPR016053">
    <property type="entry name" value="Haem_Oase-like"/>
</dbReference>
<dbReference type="PANTHER" id="PTHR10720:SF0">
    <property type="entry name" value="HEME OXYGENASE"/>
    <property type="match status" value="1"/>
</dbReference>
<keyword evidence="7" id="KW-0472">Membrane</keyword>
<reference evidence="8 9" key="1">
    <citation type="journal article" date="2015" name="Nat. Commun.">
        <title>Outbred genome sequencing and CRISPR/Cas9 gene editing in butterflies.</title>
        <authorList>
            <person name="Li X."/>
            <person name="Fan D."/>
            <person name="Zhang W."/>
            <person name="Liu G."/>
            <person name="Zhang L."/>
            <person name="Zhao L."/>
            <person name="Fang X."/>
            <person name="Chen L."/>
            <person name="Dong Y."/>
            <person name="Chen Y."/>
            <person name="Ding Y."/>
            <person name="Zhao R."/>
            <person name="Feng M."/>
            <person name="Zhu Y."/>
            <person name="Feng Y."/>
            <person name="Jiang X."/>
            <person name="Zhu D."/>
            <person name="Xiang H."/>
            <person name="Feng X."/>
            <person name="Li S."/>
            <person name="Wang J."/>
            <person name="Zhang G."/>
            <person name="Kronforst M.R."/>
            <person name="Wang W."/>
        </authorList>
    </citation>
    <scope>NUCLEOTIDE SEQUENCE [LARGE SCALE GENOMIC DNA]</scope>
    <source>
        <strain evidence="8">Ya'a_city_454_Px</strain>
        <tissue evidence="8">Whole body</tissue>
    </source>
</reference>
<evidence type="ECO:0000313" key="8">
    <source>
        <dbReference type="EMBL" id="KPI97748.1"/>
    </source>
</evidence>
<dbReference type="InterPro" id="IPR016084">
    <property type="entry name" value="Haem_Oase-like_multi-hlx"/>
</dbReference>
<feature type="binding site" evidence="5">
    <location>
        <position position="126"/>
    </location>
    <ligand>
        <name>heme b</name>
        <dbReference type="ChEBI" id="CHEBI:60344"/>
    </ligand>
</feature>
<dbReference type="Proteomes" id="UP000053268">
    <property type="component" value="Unassembled WGS sequence"/>
</dbReference>
<dbReference type="OrthoDB" id="652091at2759"/>
<protein>
    <recommendedName>
        <fullName evidence="4">Heme oxygenase</fullName>
        <ecNumber evidence="4">1.14.14.18</ecNumber>
    </recommendedName>
</protein>
<reference evidence="10" key="2">
    <citation type="submission" date="2025-04" db="UniProtKB">
        <authorList>
            <consortium name="RefSeq"/>
        </authorList>
    </citation>
    <scope>IDENTIFICATION</scope>
</reference>
<gene>
    <name evidence="10" type="primary">LOC106118624</name>
    <name evidence="8" type="ORF">RR46_02423</name>
</gene>
<dbReference type="GO" id="GO:0004392">
    <property type="term" value="F:heme oxygenase (decyclizing) activity"/>
    <property type="evidence" value="ECO:0007669"/>
    <property type="project" value="UniProtKB-UniRule"/>
</dbReference>
<keyword evidence="7" id="KW-0812">Transmembrane</keyword>
<dbReference type="RefSeq" id="XP_013168751.1">
    <property type="nucleotide sequence ID" value="XM_013313297.1"/>
</dbReference>
<comment type="similarity">
    <text evidence="4">Belongs to the heme oxygenase family.</text>
</comment>
<dbReference type="CTD" id="41407"/>
<dbReference type="PRINTS" id="PR00088">
    <property type="entry name" value="HAEMOXYGNASE"/>
</dbReference>
<evidence type="ECO:0000256" key="5">
    <source>
        <dbReference type="PIRSR" id="PIRSR000343-1"/>
    </source>
</evidence>
<dbReference type="Pfam" id="PF01126">
    <property type="entry name" value="Heme_oxygenase"/>
    <property type="match status" value="1"/>
</dbReference>
<feature type="binding site" evidence="5">
    <location>
        <position position="13"/>
    </location>
    <ligand>
        <name>heme b</name>
        <dbReference type="ChEBI" id="CHEBI:60344"/>
    </ligand>
</feature>
<dbReference type="GO" id="GO:0006788">
    <property type="term" value="P:heme oxidation"/>
    <property type="evidence" value="ECO:0007669"/>
    <property type="project" value="UniProtKB-UniRule"/>
</dbReference>
<dbReference type="STRING" id="66420.A0A194PXK0"/>
<feature type="binding site" description="axial binding residue" evidence="6">
    <location>
        <position position="20"/>
    </location>
    <ligand>
        <name>heme b</name>
        <dbReference type="ChEBI" id="CHEBI:60344"/>
    </ligand>
    <ligandPart>
        <name>Fe</name>
        <dbReference type="ChEBI" id="CHEBI:18248"/>
    </ligandPart>
</feature>
<feature type="transmembrane region" description="Helical" evidence="7">
    <location>
        <begin position="39"/>
        <end position="55"/>
    </location>
</feature>
<dbReference type="InterPro" id="IPR002051">
    <property type="entry name" value="Haem_Oase"/>
</dbReference>
<sequence length="244" mass="28398">MSENYDLFTTRMRKATRRIHSVSDTLVNAKFALSLRDEAVWGGGLFVFYHIFAFLEDAKDRLNMTDFNKLFVNKILYRKKAFEEDLAHYLGENWQLTPKSAALENYIEHLQDLETEHPMMLLAYVYHLYLGLLSGGQILAKKRKMFGEKNTSENVYADKVTDFNDIDINELKKEFRNAMNEIAERMSKDEQDAFIEESNQVFLMNNLIVNSIGGQNRVLCNMFYKASALLLVVIGVIYAYKMHK</sequence>
<feature type="transmembrane region" description="Helical" evidence="7">
    <location>
        <begin position="121"/>
        <end position="140"/>
    </location>
</feature>
<comment type="catalytic activity">
    <reaction evidence="4">
        <text>heme b + 3 reduced [NADPH--hemoprotein reductase] + 3 O2 = biliverdin IXalpha + CO + Fe(2+) + 3 oxidized [NADPH--hemoprotein reductase] + 3 H2O + H(+)</text>
        <dbReference type="Rhea" id="RHEA:21764"/>
        <dbReference type="Rhea" id="RHEA-COMP:11964"/>
        <dbReference type="Rhea" id="RHEA-COMP:11965"/>
        <dbReference type="ChEBI" id="CHEBI:15377"/>
        <dbReference type="ChEBI" id="CHEBI:15378"/>
        <dbReference type="ChEBI" id="CHEBI:15379"/>
        <dbReference type="ChEBI" id="CHEBI:17245"/>
        <dbReference type="ChEBI" id="CHEBI:29033"/>
        <dbReference type="ChEBI" id="CHEBI:57618"/>
        <dbReference type="ChEBI" id="CHEBI:57991"/>
        <dbReference type="ChEBI" id="CHEBI:58210"/>
        <dbReference type="ChEBI" id="CHEBI:60344"/>
        <dbReference type="EC" id="1.14.14.18"/>
    </reaction>
</comment>
<dbReference type="EMBL" id="KQ459588">
    <property type="protein sequence ID" value="KPI97748.1"/>
    <property type="molecule type" value="Genomic_DNA"/>
</dbReference>
<evidence type="ECO:0000313" key="9">
    <source>
        <dbReference type="Proteomes" id="UP000053268"/>
    </source>
</evidence>
<accession>A0A194PXK0</accession>
<keyword evidence="1 4" id="KW-0349">Heme</keyword>
<evidence type="ECO:0000256" key="2">
    <source>
        <dbReference type="ARBA" id="ARBA00022723"/>
    </source>
</evidence>